<evidence type="ECO:0000313" key="1">
    <source>
        <dbReference type="EMBL" id="AUZ95349.1"/>
    </source>
</evidence>
<dbReference type="Proteomes" id="UP000223025">
    <property type="component" value="Segment"/>
</dbReference>
<reference evidence="1 2" key="1">
    <citation type="submission" date="2017-06" db="EMBL/GenBank/DDBJ databases">
        <authorList>
            <person name="Kim H.J."/>
            <person name="Triplett B.A."/>
        </authorList>
    </citation>
    <scope>NUCLEOTIDE SEQUENCE [LARGE SCALE GENOMIC DNA]</scope>
</reference>
<dbReference type="EMBL" id="MF403008">
    <property type="protein sequence ID" value="AUZ95349.1"/>
    <property type="molecule type" value="Genomic_DNA"/>
</dbReference>
<keyword evidence="2" id="KW-1185">Reference proteome</keyword>
<accession>A0A2L0V0N9</accession>
<organism evidence="1 2">
    <name type="scientific">Agrobacterium phage Atu_ph07</name>
    <dbReference type="NCBI Taxonomy" id="2024264"/>
    <lineage>
        <taxon>Viruses</taxon>
        <taxon>Duplodnaviria</taxon>
        <taxon>Heunggongvirae</taxon>
        <taxon>Uroviricota</taxon>
        <taxon>Caudoviricetes</taxon>
        <taxon>Polybotosvirus</taxon>
        <taxon>Polybotosvirus Atuph07</taxon>
    </lineage>
</organism>
<proteinExistence type="predicted"/>
<evidence type="ECO:0000313" key="2">
    <source>
        <dbReference type="Proteomes" id="UP000223025"/>
    </source>
</evidence>
<dbReference type="KEGG" id="vg:40088593"/>
<name>A0A2L0V0N9_9CAUD</name>
<dbReference type="RefSeq" id="YP_009612255.1">
    <property type="nucleotide sequence ID" value="NC_042013.1"/>
</dbReference>
<sequence>MVLINDISDILPYKLDKDFILTHRYISYYNINDIEDNYLVAYCQNYDDIELIKRTGKCWMIYYKSEDVVVVPEFSDWLEMYERKKNEF</sequence>
<protein>
    <submittedName>
        <fullName evidence="1">Uncharacterized protein</fullName>
    </submittedName>
</protein>
<dbReference type="GeneID" id="40088593"/>